<reference evidence="1" key="1">
    <citation type="journal article" date="2019" name="Sci. Rep.">
        <title>Draft genome of Tanacetum cinerariifolium, the natural source of mosquito coil.</title>
        <authorList>
            <person name="Yamashiro T."/>
            <person name="Shiraishi A."/>
            <person name="Satake H."/>
            <person name="Nakayama K."/>
        </authorList>
    </citation>
    <scope>NUCLEOTIDE SEQUENCE</scope>
</reference>
<gene>
    <name evidence="1" type="ORF">Tci_691760</name>
</gene>
<dbReference type="EMBL" id="BKCJ010573370">
    <property type="protein sequence ID" value="GFB19789.1"/>
    <property type="molecule type" value="Genomic_DNA"/>
</dbReference>
<organism evidence="1">
    <name type="scientific">Tanacetum cinerariifolium</name>
    <name type="common">Dalmatian daisy</name>
    <name type="synonym">Chrysanthemum cinerariifolium</name>
    <dbReference type="NCBI Taxonomy" id="118510"/>
    <lineage>
        <taxon>Eukaryota</taxon>
        <taxon>Viridiplantae</taxon>
        <taxon>Streptophyta</taxon>
        <taxon>Embryophyta</taxon>
        <taxon>Tracheophyta</taxon>
        <taxon>Spermatophyta</taxon>
        <taxon>Magnoliopsida</taxon>
        <taxon>eudicotyledons</taxon>
        <taxon>Gunneridae</taxon>
        <taxon>Pentapetalae</taxon>
        <taxon>asterids</taxon>
        <taxon>campanulids</taxon>
        <taxon>Asterales</taxon>
        <taxon>Asteraceae</taxon>
        <taxon>Asteroideae</taxon>
        <taxon>Anthemideae</taxon>
        <taxon>Anthemidinae</taxon>
        <taxon>Tanacetum</taxon>
    </lineage>
</organism>
<comment type="caution">
    <text evidence="1">The sequence shown here is derived from an EMBL/GenBank/DDBJ whole genome shotgun (WGS) entry which is preliminary data.</text>
</comment>
<evidence type="ECO:0000313" key="1">
    <source>
        <dbReference type="EMBL" id="GFB19789.1"/>
    </source>
</evidence>
<sequence length="89" mass="10222">MATFEVLDELMEITGATELHKHMWFWRRVLIREMKALGERGVDVDSLESLKQTHARETTKLAALTDVIDESLAGIHEKEHHVAKLDLND</sequence>
<name>A0A699L224_TANCI</name>
<accession>A0A699L224</accession>
<proteinExistence type="predicted"/>
<dbReference type="AlphaFoldDB" id="A0A699L224"/>
<protein>
    <submittedName>
        <fullName evidence="1">Uncharacterized protein</fullName>
    </submittedName>
</protein>